<feature type="compositionally biased region" description="Basic and acidic residues" evidence="1">
    <location>
        <begin position="230"/>
        <end position="245"/>
    </location>
</feature>
<feature type="compositionally biased region" description="Basic and acidic residues" evidence="1">
    <location>
        <begin position="194"/>
        <end position="205"/>
    </location>
</feature>
<feature type="compositionally biased region" description="Basic and acidic residues" evidence="1">
    <location>
        <begin position="94"/>
        <end position="110"/>
    </location>
</feature>
<feature type="compositionally biased region" description="Polar residues" evidence="1">
    <location>
        <begin position="308"/>
        <end position="329"/>
    </location>
</feature>
<comment type="caution">
    <text evidence="3">The sequence shown here is derived from an EMBL/GenBank/DDBJ whole genome shotgun (WGS) entry which is preliminary data.</text>
</comment>
<gene>
    <name evidence="3" type="ORF">L596_015598</name>
</gene>
<feature type="transmembrane region" description="Helical" evidence="2">
    <location>
        <begin position="17"/>
        <end position="41"/>
    </location>
</feature>
<dbReference type="Proteomes" id="UP000298663">
    <property type="component" value="Unassembled WGS sequence"/>
</dbReference>
<keyword evidence="2" id="KW-1133">Transmembrane helix</keyword>
<evidence type="ECO:0000313" key="3">
    <source>
        <dbReference type="EMBL" id="TKR81776.1"/>
    </source>
</evidence>
<reference evidence="3 4" key="1">
    <citation type="journal article" date="2015" name="Genome Biol.">
        <title>Comparative genomics of Steinernema reveals deeply conserved gene regulatory networks.</title>
        <authorList>
            <person name="Dillman A.R."/>
            <person name="Macchietto M."/>
            <person name="Porter C.F."/>
            <person name="Rogers A."/>
            <person name="Williams B."/>
            <person name="Antoshechkin I."/>
            <person name="Lee M.M."/>
            <person name="Goodwin Z."/>
            <person name="Lu X."/>
            <person name="Lewis E.E."/>
            <person name="Goodrich-Blair H."/>
            <person name="Stock S.P."/>
            <person name="Adams B.J."/>
            <person name="Sternberg P.W."/>
            <person name="Mortazavi A."/>
        </authorList>
    </citation>
    <scope>NUCLEOTIDE SEQUENCE [LARGE SCALE GENOMIC DNA]</scope>
    <source>
        <strain evidence="3 4">ALL</strain>
    </source>
</reference>
<feature type="region of interest" description="Disordered" evidence="1">
    <location>
        <begin position="53"/>
        <end position="116"/>
    </location>
</feature>
<keyword evidence="4" id="KW-1185">Reference proteome</keyword>
<feature type="region of interest" description="Disordered" evidence="1">
    <location>
        <begin position="188"/>
        <end position="343"/>
    </location>
</feature>
<reference evidence="3 4" key="2">
    <citation type="journal article" date="2019" name="G3 (Bethesda)">
        <title>Hybrid Assembly of the Genome of the Entomopathogenic Nematode Steinernema carpocapsae Identifies the X-Chromosome.</title>
        <authorList>
            <person name="Serra L."/>
            <person name="Macchietto M."/>
            <person name="Macias-Munoz A."/>
            <person name="McGill C.J."/>
            <person name="Rodriguez I.M."/>
            <person name="Rodriguez B."/>
            <person name="Murad R."/>
            <person name="Mortazavi A."/>
        </authorList>
    </citation>
    <scope>NUCLEOTIDE SEQUENCE [LARGE SCALE GENOMIC DNA]</scope>
    <source>
        <strain evidence="3 4">ALL</strain>
    </source>
</reference>
<feature type="compositionally biased region" description="Basic and acidic residues" evidence="1">
    <location>
        <begin position="285"/>
        <end position="298"/>
    </location>
</feature>
<evidence type="ECO:0000256" key="2">
    <source>
        <dbReference type="SAM" id="Phobius"/>
    </source>
</evidence>
<keyword evidence="2" id="KW-0472">Membrane</keyword>
<dbReference type="EMBL" id="AZBU02000004">
    <property type="protein sequence ID" value="TKR81776.1"/>
    <property type="molecule type" value="Genomic_DNA"/>
</dbReference>
<feature type="compositionally biased region" description="Basic and acidic residues" evidence="1">
    <location>
        <begin position="53"/>
        <end position="67"/>
    </location>
</feature>
<keyword evidence="2" id="KW-0812">Transmembrane</keyword>
<name>A0A4U5NGB4_STECR</name>
<organism evidence="3 4">
    <name type="scientific">Steinernema carpocapsae</name>
    <name type="common">Entomopathogenic nematode</name>
    <dbReference type="NCBI Taxonomy" id="34508"/>
    <lineage>
        <taxon>Eukaryota</taxon>
        <taxon>Metazoa</taxon>
        <taxon>Ecdysozoa</taxon>
        <taxon>Nematoda</taxon>
        <taxon>Chromadorea</taxon>
        <taxon>Rhabditida</taxon>
        <taxon>Tylenchina</taxon>
        <taxon>Panagrolaimomorpha</taxon>
        <taxon>Strongyloidoidea</taxon>
        <taxon>Steinernematidae</taxon>
        <taxon>Steinernema</taxon>
    </lineage>
</organism>
<dbReference type="AlphaFoldDB" id="A0A4U5NGB4"/>
<evidence type="ECO:0000313" key="4">
    <source>
        <dbReference type="Proteomes" id="UP000298663"/>
    </source>
</evidence>
<accession>A0A4U5NGB4</accession>
<proteinExistence type="predicted"/>
<evidence type="ECO:0000256" key="1">
    <source>
        <dbReference type="SAM" id="MobiDB-lite"/>
    </source>
</evidence>
<sequence length="406" mass="45779">MNTTEEFPAIYTARDGIWMGFVFGVVVIVIVSSYVLLFIALKCLRKDLDKRRSNIQHADRPKEEGKPPFDGYPDVSAAAVEAKDATKPKNTRQKTTDREKPKEAKTERAKGGKSTTMTLQNIPQMISLVGRSDLPVGTTLKKKERVLAPAEPVLPVLSEWNVKKSTYPVAQDTKPRVHFGPLEVDYQMATGKASKRESRRQERRPVLKAVHTPILEDRKRKKSSAVASTQRREVTSTPKTKVERRSRTKKRSSKKETESKYAFAIPNPAYYGSPTFDFTQPSRTPESRVWEMEQRTQETPHFYPNPIYHSTLSNGSTQNKPQLVDSTQPPSLPKVSWRSPRTPFVEPEPLLAESISTKSSNPSTARKDFSVISAGSLDSEPILYKYADSVHDSDYDLGMPFYTSKV</sequence>
<protein>
    <submittedName>
        <fullName evidence="3">Uncharacterized protein</fullName>
    </submittedName>
</protein>